<evidence type="ECO:0000256" key="1">
    <source>
        <dbReference type="SAM" id="MobiDB-lite"/>
    </source>
</evidence>
<protein>
    <submittedName>
        <fullName evidence="2">Uncharacterized protein</fullName>
    </submittedName>
</protein>
<feature type="region of interest" description="Disordered" evidence="1">
    <location>
        <begin position="1"/>
        <end position="30"/>
    </location>
</feature>
<dbReference type="Proteomes" id="UP001285354">
    <property type="component" value="Unassembled WGS sequence"/>
</dbReference>
<feature type="compositionally biased region" description="Basic residues" evidence="1">
    <location>
        <begin position="1"/>
        <end position="10"/>
    </location>
</feature>
<dbReference type="AlphaFoldDB" id="A0AAD9T2M4"/>
<sequence>MGPRQTRKLQRKEEESEEDSSQRASQEDPFDVVKRAQELLKVAEVRREKKRKSIEGELEMRVNDARAKIDTLFASRKSRVTKSRELLWTRLDTLDKKRESIERLILASMKSLEYTTISTSNELDMIFKGRIEEMEQQAS</sequence>
<evidence type="ECO:0000313" key="2">
    <source>
        <dbReference type="EMBL" id="KAK2628311.1"/>
    </source>
</evidence>
<gene>
    <name evidence="2" type="ORF">QTJ16_002957</name>
</gene>
<keyword evidence="3" id="KW-1185">Reference proteome</keyword>
<proteinExistence type="predicted"/>
<comment type="caution">
    <text evidence="2">The sequence shown here is derived from an EMBL/GenBank/DDBJ whole genome shotgun (WGS) entry which is preliminary data.</text>
</comment>
<name>A0AAD9T2M4_9HELO</name>
<evidence type="ECO:0000313" key="3">
    <source>
        <dbReference type="Proteomes" id="UP001285354"/>
    </source>
</evidence>
<dbReference type="EMBL" id="JAUBYV010000003">
    <property type="protein sequence ID" value="KAK2628311.1"/>
    <property type="molecule type" value="Genomic_DNA"/>
</dbReference>
<accession>A0AAD9T2M4</accession>
<organism evidence="2 3">
    <name type="scientific">Diplocarpon rosae</name>
    <dbReference type="NCBI Taxonomy" id="946125"/>
    <lineage>
        <taxon>Eukaryota</taxon>
        <taxon>Fungi</taxon>
        <taxon>Dikarya</taxon>
        <taxon>Ascomycota</taxon>
        <taxon>Pezizomycotina</taxon>
        <taxon>Leotiomycetes</taxon>
        <taxon>Helotiales</taxon>
        <taxon>Drepanopezizaceae</taxon>
        <taxon>Diplocarpon</taxon>
    </lineage>
</organism>
<reference evidence="2" key="1">
    <citation type="submission" date="2023-06" db="EMBL/GenBank/DDBJ databases">
        <title>Draft genome of Marssonina rosae.</title>
        <authorList>
            <person name="Cheng Q."/>
        </authorList>
    </citation>
    <scope>NUCLEOTIDE SEQUENCE</scope>
    <source>
        <strain evidence="2">R4</strain>
    </source>
</reference>